<reference evidence="1 2" key="1">
    <citation type="journal article" date="2007" name="Nature">
        <title>Evolution of genes and genomes on the Drosophila phylogeny.</title>
        <authorList>
            <consortium name="Drosophila 12 Genomes Consortium"/>
            <person name="Clark A.G."/>
            <person name="Eisen M.B."/>
            <person name="Smith D.R."/>
            <person name="Bergman C.M."/>
            <person name="Oliver B."/>
            <person name="Markow T.A."/>
            <person name="Kaufman T.C."/>
            <person name="Kellis M."/>
            <person name="Gelbart W."/>
            <person name="Iyer V.N."/>
            <person name="Pollard D.A."/>
            <person name="Sackton T.B."/>
            <person name="Larracuente A.M."/>
            <person name="Singh N.D."/>
            <person name="Abad J.P."/>
            <person name="Abt D.N."/>
            <person name="Adryan B."/>
            <person name="Aguade M."/>
            <person name="Akashi H."/>
            <person name="Anderson W.W."/>
            <person name="Aquadro C.F."/>
            <person name="Ardell D.H."/>
            <person name="Arguello R."/>
            <person name="Artieri C.G."/>
            <person name="Barbash D.A."/>
            <person name="Barker D."/>
            <person name="Barsanti P."/>
            <person name="Batterham P."/>
            <person name="Batzoglou S."/>
            <person name="Begun D."/>
            <person name="Bhutkar A."/>
            <person name="Blanco E."/>
            <person name="Bosak S.A."/>
            <person name="Bradley R.K."/>
            <person name="Brand A.D."/>
            <person name="Brent M.R."/>
            <person name="Brooks A.N."/>
            <person name="Brown R.H."/>
            <person name="Butlin R.K."/>
            <person name="Caggese C."/>
            <person name="Calvi B.R."/>
            <person name="Bernardo de Carvalho A."/>
            <person name="Caspi A."/>
            <person name="Castrezana S."/>
            <person name="Celniker S.E."/>
            <person name="Chang J.L."/>
            <person name="Chapple C."/>
            <person name="Chatterji S."/>
            <person name="Chinwalla A."/>
            <person name="Civetta A."/>
            <person name="Clifton S.W."/>
            <person name="Comeron J.M."/>
            <person name="Costello J.C."/>
            <person name="Coyne J.A."/>
            <person name="Daub J."/>
            <person name="David R.G."/>
            <person name="Delcher A.L."/>
            <person name="Delehaunty K."/>
            <person name="Do C.B."/>
            <person name="Ebling H."/>
            <person name="Edwards K."/>
            <person name="Eickbush T."/>
            <person name="Evans J.D."/>
            <person name="Filipski A."/>
            <person name="Findeiss S."/>
            <person name="Freyhult E."/>
            <person name="Fulton L."/>
            <person name="Fulton R."/>
            <person name="Garcia A.C."/>
            <person name="Gardiner A."/>
            <person name="Garfield D.A."/>
            <person name="Garvin B.E."/>
            <person name="Gibson G."/>
            <person name="Gilbert D."/>
            <person name="Gnerre S."/>
            <person name="Godfrey J."/>
            <person name="Good R."/>
            <person name="Gotea V."/>
            <person name="Gravely B."/>
            <person name="Greenberg A.J."/>
            <person name="Griffiths-Jones S."/>
            <person name="Gross S."/>
            <person name="Guigo R."/>
            <person name="Gustafson E.A."/>
            <person name="Haerty W."/>
            <person name="Hahn M.W."/>
            <person name="Halligan D.L."/>
            <person name="Halpern A.L."/>
            <person name="Halter G.M."/>
            <person name="Han M.V."/>
            <person name="Heger A."/>
            <person name="Hillier L."/>
            <person name="Hinrichs A.S."/>
            <person name="Holmes I."/>
            <person name="Hoskins R.A."/>
            <person name="Hubisz M.J."/>
            <person name="Hultmark D."/>
            <person name="Huntley M.A."/>
            <person name="Jaffe D.B."/>
            <person name="Jagadeeshan S."/>
            <person name="Jeck W.R."/>
            <person name="Johnson J."/>
            <person name="Jones C.D."/>
            <person name="Jordan W.C."/>
            <person name="Karpen G.H."/>
            <person name="Kataoka E."/>
            <person name="Keightley P.D."/>
            <person name="Kheradpour P."/>
            <person name="Kirkness E.F."/>
            <person name="Koerich L.B."/>
            <person name="Kristiansen K."/>
            <person name="Kudrna D."/>
            <person name="Kulathinal R.J."/>
            <person name="Kumar S."/>
            <person name="Kwok R."/>
            <person name="Lander E."/>
            <person name="Langley C.H."/>
            <person name="Lapoint R."/>
            <person name="Lazzaro B.P."/>
            <person name="Lee S.J."/>
            <person name="Levesque L."/>
            <person name="Li R."/>
            <person name="Lin C.F."/>
            <person name="Lin M.F."/>
            <person name="Lindblad-Toh K."/>
            <person name="Llopart A."/>
            <person name="Long M."/>
            <person name="Low L."/>
            <person name="Lozovsky E."/>
            <person name="Lu J."/>
            <person name="Luo M."/>
            <person name="Machado C.A."/>
            <person name="Makalowski W."/>
            <person name="Marzo M."/>
            <person name="Matsuda M."/>
            <person name="Matzkin L."/>
            <person name="McAllister B."/>
            <person name="McBride C.S."/>
            <person name="McKernan B."/>
            <person name="McKernan K."/>
            <person name="Mendez-Lago M."/>
            <person name="Minx P."/>
            <person name="Mollenhauer M.U."/>
            <person name="Montooth K."/>
            <person name="Mount S.M."/>
            <person name="Mu X."/>
            <person name="Myers E."/>
            <person name="Negre B."/>
            <person name="Newfeld S."/>
            <person name="Nielsen R."/>
            <person name="Noor M.A."/>
            <person name="O'Grady P."/>
            <person name="Pachter L."/>
            <person name="Papaceit M."/>
            <person name="Parisi M.J."/>
            <person name="Parisi M."/>
            <person name="Parts L."/>
            <person name="Pedersen J.S."/>
            <person name="Pesole G."/>
            <person name="Phillippy A.M."/>
            <person name="Ponting C.P."/>
            <person name="Pop M."/>
            <person name="Porcelli D."/>
            <person name="Powell J.R."/>
            <person name="Prohaska S."/>
            <person name="Pruitt K."/>
            <person name="Puig M."/>
            <person name="Quesneville H."/>
            <person name="Ram K.R."/>
            <person name="Rand D."/>
            <person name="Rasmussen M.D."/>
            <person name="Reed L.K."/>
            <person name="Reenan R."/>
            <person name="Reily A."/>
            <person name="Remington K.A."/>
            <person name="Rieger T.T."/>
            <person name="Ritchie M.G."/>
            <person name="Robin C."/>
            <person name="Rogers Y.H."/>
            <person name="Rohde C."/>
            <person name="Rozas J."/>
            <person name="Rubenfield M.J."/>
            <person name="Ruiz A."/>
            <person name="Russo S."/>
            <person name="Salzberg S.L."/>
            <person name="Sanchez-Gracia A."/>
            <person name="Saranga D.J."/>
            <person name="Sato H."/>
            <person name="Schaeffer S.W."/>
            <person name="Schatz M.C."/>
            <person name="Schlenke T."/>
            <person name="Schwartz R."/>
            <person name="Segarra C."/>
            <person name="Singh R.S."/>
            <person name="Sirot L."/>
            <person name="Sirota M."/>
            <person name="Sisneros N.B."/>
            <person name="Smith C.D."/>
            <person name="Smith T.F."/>
            <person name="Spieth J."/>
            <person name="Stage D.E."/>
            <person name="Stark A."/>
            <person name="Stephan W."/>
            <person name="Strausberg R.L."/>
            <person name="Strempel S."/>
            <person name="Sturgill D."/>
            <person name="Sutton G."/>
            <person name="Sutton G.G."/>
            <person name="Tao W."/>
            <person name="Teichmann S."/>
            <person name="Tobari Y.N."/>
            <person name="Tomimura Y."/>
            <person name="Tsolas J.M."/>
            <person name="Valente V.L."/>
            <person name="Venter E."/>
            <person name="Venter J.C."/>
            <person name="Vicario S."/>
            <person name="Vieira F.G."/>
            <person name="Vilella A.J."/>
            <person name="Villasante A."/>
            <person name="Walenz B."/>
            <person name="Wang J."/>
            <person name="Wasserman M."/>
            <person name="Watts T."/>
            <person name="Wilson D."/>
            <person name="Wilson R.K."/>
            <person name="Wing R.A."/>
            <person name="Wolfner M.F."/>
            <person name="Wong A."/>
            <person name="Wong G.K."/>
            <person name="Wu C.I."/>
            <person name="Wu G."/>
            <person name="Yamamoto D."/>
            <person name="Yang H.P."/>
            <person name="Yang S.P."/>
            <person name="Yorke J.A."/>
            <person name="Yoshida K."/>
            <person name="Zdobnov E."/>
            <person name="Zhang P."/>
            <person name="Zhang Y."/>
            <person name="Zimin A.V."/>
            <person name="Baldwin J."/>
            <person name="Abdouelleil A."/>
            <person name="Abdulkadir J."/>
            <person name="Abebe A."/>
            <person name="Abera B."/>
            <person name="Abreu J."/>
            <person name="Acer S.C."/>
            <person name="Aftuck L."/>
            <person name="Alexander A."/>
            <person name="An P."/>
            <person name="Anderson E."/>
            <person name="Anderson S."/>
            <person name="Arachi H."/>
            <person name="Azer M."/>
            <person name="Bachantsang P."/>
            <person name="Barry A."/>
            <person name="Bayul T."/>
            <person name="Berlin A."/>
            <person name="Bessette D."/>
            <person name="Bloom T."/>
            <person name="Blye J."/>
            <person name="Boguslavskiy L."/>
            <person name="Bonnet C."/>
            <person name="Boukhgalter B."/>
            <person name="Bourzgui I."/>
            <person name="Brown A."/>
            <person name="Cahill P."/>
            <person name="Channer S."/>
            <person name="Cheshatsang Y."/>
            <person name="Chuda L."/>
            <person name="Citroen M."/>
            <person name="Collymore A."/>
            <person name="Cooke P."/>
            <person name="Costello M."/>
            <person name="D'Aco K."/>
            <person name="Daza R."/>
            <person name="De Haan G."/>
            <person name="DeGray S."/>
            <person name="DeMaso C."/>
            <person name="Dhargay N."/>
            <person name="Dooley K."/>
            <person name="Dooley E."/>
            <person name="Doricent M."/>
            <person name="Dorje P."/>
            <person name="Dorjee K."/>
            <person name="Dupes A."/>
            <person name="Elong R."/>
            <person name="Falk J."/>
            <person name="Farina A."/>
            <person name="Faro S."/>
            <person name="Ferguson D."/>
            <person name="Fisher S."/>
            <person name="Foley C.D."/>
            <person name="Franke A."/>
            <person name="Friedrich D."/>
            <person name="Gadbois L."/>
            <person name="Gearin G."/>
            <person name="Gearin C.R."/>
            <person name="Giannoukos G."/>
            <person name="Goode T."/>
            <person name="Graham J."/>
            <person name="Grandbois E."/>
            <person name="Grewal S."/>
            <person name="Gyaltsen K."/>
            <person name="Hafez N."/>
            <person name="Hagos B."/>
            <person name="Hall J."/>
            <person name="Henson C."/>
            <person name="Hollinger A."/>
            <person name="Honan T."/>
            <person name="Huard M.D."/>
            <person name="Hughes L."/>
            <person name="Hurhula B."/>
            <person name="Husby M.E."/>
            <person name="Kamat A."/>
            <person name="Kanga B."/>
            <person name="Kashin S."/>
            <person name="Khazanovich D."/>
            <person name="Kisner P."/>
            <person name="Lance K."/>
            <person name="Lara M."/>
            <person name="Lee W."/>
            <person name="Lennon N."/>
            <person name="Letendre F."/>
            <person name="LeVine R."/>
            <person name="Lipovsky A."/>
            <person name="Liu X."/>
            <person name="Liu J."/>
            <person name="Liu S."/>
            <person name="Lokyitsang T."/>
            <person name="Lokyitsang Y."/>
            <person name="Lubonja R."/>
            <person name="Lui A."/>
            <person name="MacDonald P."/>
            <person name="Magnisalis V."/>
            <person name="Maru K."/>
            <person name="Matthews C."/>
            <person name="McCusker W."/>
            <person name="McDonough S."/>
            <person name="Mehta T."/>
            <person name="Meldrim J."/>
            <person name="Meneus L."/>
            <person name="Mihai O."/>
            <person name="Mihalev A."/>
            <person name="Mihova T."/>
            <person name="Mittelman R."/>
            <person name="Mlenga V."/>
            <person name="Montmayeur A."/>
            <person name="Mulrain L."/>
            <person name="Navidi A."/>
            <person name="Naylor J."/>
            <person name="Negash T."/>
            <person name="Nguyen T."/>
            <person name="Nguyen N."/>
            <person name="Nicol R."/>
            <person name="Norbu C."/>
            <person name="Norbu N."/>
            <person name="Novod N."/>
            <person name="O'Neill B."/>
            <person name="Osman S."/>
            <person name="Markiewicz E."/>
            <person name="Oyono O.L."/>
            <person name="Patti C."/>
            <person name="Phunkhang P."/>
            <person name="Pierre F."/>
            <person name="Priest M."/>
            <person name="Raghuraman S."/>
            <person name="Rege F."/>
            <person name="Reyes R."/>
            <person name="Rise C."/>
            <person name="Rogov P."/>
            <person name="Ross K."/>
            <person name="Ryan E."/>
            <person name="Settipalli S."/>
            <person name="Shea T."/>
            <person name="Sherpa N."/>
            <person name="Shi L."/>
            <person name="Shih D."/>
            <person name="Sparrow T."/>
            <person name="Spaulding J."/>
            <person name="Stalker J."/>
            <person name="Stange-Thomann N."/>
            <person name="Stavropoulos S."/>
            <person name="Stone C."/>
            <person name="Strader C."/>
            <person name="Tesfaye S."/>
            <person name="Thomson T."/>
            <person name="Thoulutsang Y."/>
            <person name="Thoulutsang D."/>
            <person name="Topham K."/>
            <person name="Topping I."/>
            <person name="Tsamla T."/>
            <person name="Vassiliev H."/>
            <person name="Vo A."/>
            <person name="Wangchuk T."/>
            <person name="Wangdi T."/>
            <person name="Weiand M."/>
            <person name="Wilkinson J."/>
            <person name="Wilson A."/>
            <person name="Yadav S."/>
            <person name="Young G."/>
            <person name="Yu Q."/>
            <person name="Zembek L."/>
            <person name="Zhong D."/>
            <person name="Zimmer A."/>
            <person name="Zwirko Z."/>
            <person name="Jaffe D.B."/>
            <person name="Alvarez P."/>
            <person name="Brockman W."/>
            <person name="Butler J."/>
            <person name="Chin C."/>
            <person name="Gnerre S."/>
            <person name="Grabherr M."/>
            <person name="Kleber M."/>
            <person name="Mauceli E."/>
            <person name="MacCallum I."/>
        </authorList>
    </citation>
    <scope>NUCLEOTIDE SEQUENCE [LARGE SCALE GENOMIC DNA]</scope>
    <source>
        <strain evidence="1 2">TSC#14021-0224.01</strain>
    </source>
</reference>
<dbReference type="OMA" id="LRERRHN"/>
<name>B3P3S2_DROER</name>
<proteinExistence type="predicted"/>
<evidence type="ECO:0000313" key="1">
    <source>
        <dbReference type="EMBL" id="EDV49028.1"/>
    </source>
</evidence>
<dbReference type="OrthoDB" id="8195871at2759"/>
<dbReference type="AlphaFoldDB" id="B3P3S2"/>
<gene>
    <name evidence="1" type="primary">Dere\GG20497</name>
    <name evidence="1" type="ORF">Dere_GG20497</name>
</gene>
<dbReference type="GO" id="GO:0001664">
    <property type="term" value="F:G protein-coupled receptor binding"/>
    <property type="evidence" value="ECO:0007669"/>
    <property type="project" value="EnsemblMetazoa"/>
</dbReference>
<sequence length="114" mass="12866">MPTGILLPVIHLPHASLTTLNATLNESQSGQLSQAIKCDTCGKECASACGTKHFRTCCFNYLRKRSDPDALRQSSNRRLIDFILLQGRALFTQELRERRHNGTLIDLGLNTYYR</sequence>
<organism evidence="1 2">
    <name type="scientific">Drosophila erecta</name>
    <name type="common">Fruit fly</name>
    <dbReference type="NCBI Taxonomy" id="7220"/>
    <lineage>
        <taxon>Eukaryota</taxon>
        <taxon>Metazoa</taxon>
        <taxon>Ecdysozoa</taxon>
        <taxon>Arthropoda</taxon>
        <taxon>Hexapoda</taxon>
        <taxon>Insecta</taxon>
        <taxon>Pterygota</taxon>
        <taxon>Neoptera</taxon>
        <taxon>Endopterygota</taxon>
        <taxon>Diptera</taxon>
        <taxon>Brachycera</taxon>
        <taxon>Muscomorpha</taxon>
        <taxon>Ephydroidea</taxon>
        <taxon>Drosophilidae</taxon>
        <taxon>Drosophila</taxon>
        <taxon>Sophophora</taxon>
    </lineage>
</organism>
<dbReference type="PhylomeDB" id="B3P3S2"/>
<dbReference type="HOGENOM" id="CLU_175791_0_0_1"/>
<reference evidence="1 2" key="2">
    <citation type="journal article" date="2008" name="Bioinformatics">
        <title>Assembly reconciliation.</title>
        <authorList>
            <person name="Zimin A.V."/>
            <person name="Smith D.R."/>
            <person name="Sutton G."/>
            <person name="Yorke J.A."/>
        </authorList>
    </citation>
    <scope>NUCLEOTIDE SEQUENCE [LARGE SCALE GENOMIC DNA]</scope>
    <source>
        <strain evidence="1 2">TSC#14021-0224.01</strain>
    </source>
</reference>
<keyword evidence="2" id="KW-1185">Reference proteome</keyword>
<dbReference type="eggNOG" id="ENOG502SFTC">
    <property type="taxonomic scope" value="Eukaryota"/>
</dbReference>
<evidence type="ECO:0000313" key="2">
    <source>
        <dbReference type="Proteomes" id="UP000008711"/>
    </source>
</evidence>
<accession>B3P3S2</accession>
<dbReference type="EMBL" id="CH954181">
    <property type="protein sequence ID" value="EDV49028.1"/>
    <property type="molecule type" value="Genomic_DNA"/>
</dbReference>
<protein>
    <submittedName>
        <fullName evidence="1">GG20497</fullName>
    </submittedName>
</protein>
<dbReference type="GO" id="GO:0007186">
    <property type="term" value="P:G protein-coupled receptor signaling pathway"/>
    <property type="evidence" value="ECO:0007669"/>
    <property type="project" value="EnsemblMetazoa"/>
</dbReference>
<dbReference type="Proteomes" id="UP000008711">
    <property type="component" value="Unassembled WGS sequence"/>
</dbReference>